<protein>
    <submittedName>
        <fullName evidence="2">Uncharacterized protein</fullName>
    </submittedName>
</protein>
<gene>
    <name evidence="2" type="ORF">E5Z02_32030</name>
</gene>
<feature type="compositionally biased region" description="Low complexity" evidence="1">
    <location>
        <begin position="39"/>
        <end position="68"/>
    </location>
</feature>
<proteinExistence type="predicted"/>
<accession>A0ABY2P5Q2</accession>
<dbReference type="EMBL" id="SRZK01000618">
    <property type="protein sequence ID" value="TGY97638.1"/>
    <property type="molecule type" value="Genomic_DNA"/>
</dbReference>
<keyword evidence="3" id="KW-1185">Reference proteome</keyword>
<organism evidence="2 3">
    <name type="scientific">Streptomyces rhizosphaericola</name>
    <dbReference type="NCBI Taxonomy" id="2564098"/>
    <lineage>
        <taxon>Bacteria</taxon>
        <taxon>Bacillati</taxon>
        <taxon>Actinomycetota</taxon>
        <taxon>Actinomycetes</taxon>
        <taxon>Kitasatosporales</taxon>
        <taxon>Streptomycetaceae</taxon>
        <taxon>Streptomyces</taxon>
    </lineage>
</organism>
<feature type="region of interest" description="Disordered" evidence="1">
    <location>
        <begin position="1"/>
        <end position="68"/>
    </location>
</feature>
<dbReference type="Proteomes" id="UP000306274">
    <property type="component" value="Unassembled WGS sequence"/>
</dbReference>
<feature type="non-terminal residue" evidence="2">
    <location>
        <position position="68"/>
    </location>
</feature>
<sequence length="68" mass="6687">MTQSGQGGEQQHPAGRPAHEGVVLPSDGGAPWIPGAPTDGPADQGAGQDAGQAVPAGGQPWGQPWGPR</sequence>
<reference evidence="2 3" key="1">
    <citation type="submission" date="2019-04" db="EMBL/GenBank/DDBJ databases">
        <title>Streptomyces rhizosphaericola sp. nov., an actinobacterium isolated from the wheat rhizosphere.</title>
        <authorList>
            <person name="Vargas Hoyos H.A."/>
            <person name="Santos S.N."/>
            <person name="Genuario D.B."/>
            <person name="Melo I.S."/>
            <person name="Da Silva L.J."/>
            <person name="Da Silva F.S.P."/>
            <person name="Zucchi T.D."/>
        </authorList>
    </citation>
    <scope>NUCLEOTIDE SEQUENCE [LARGE SCALE GENOMIC DNA]</scope>
    <source>
        <strain evidence="2 3">1AS2c</strain>
    </source>
</reference>
<evidence type="ECO:0000256" key="1">
    <source>
        <dbReference type="SAM" id="MobiDB-lite"/>
    </source>
</evidence>
<evidence type="ECO:0000313" key="2">
    <source>
        <dbReference type="EMBL" id="TGY97638.1"/>
    </source>
</evidence>
<comment type="caution">
    <text evidence="2">The sequence shown here is derived from an EMBL/GenBank/DDBJ whole genome shotgun (WGS) entry which is preliminary data.</text>
</comment>
<name>A0ABY2P5Q2_9ACTN</name>
<evidence type="ECO:0000313" key="3">
    <source>
        <dbReference type="Proteomes" id="UP000306274"/>
    </source>
</evidence>